<sequence length="76" mass="8550">MFIETLLLKKLKNFGGVKLRRPSASSFTQYLTEVEKKKVKEEGVEASSILVAATKTAKKVKGKTKEKVKILGQRKR</sequence>
<dbReference type="Proteomes" id="UP000237105">
    <property type="component" value="Unassembled WGS sequence"/>
</dbReference>
<gene>
    <name evidence="1" type="ORF">PanWU01x14_271510</name>
</gene>
<accession>A0A2P5B4S1</accession>
<evidence type="ECO:0000313" key="1">
    <source>
        <dbReference type="EMBL" id="PON43784.1"/>
    </source>
</evidence>
<comment type="caution">
    <text evidence="1">The sequence shown here is derived from an EMBL/GenBank/DDBJ whole genome shotgun (WGS) entry which is preliminary data.</text>
</comment>
<dbReference type="EMBL" id="JXTB01000364">
    <property type="protein sequence ID" value="PON43784.1"/>
    <property type="molecule type" value="Genomic_DNA"/>
</dbReference>
<protein>
    <submittedName>
        <fullName evidence="1">Uncharacterized protein</fullName>
    </submittedName>
</protein>
<proteinExistence type="predicted"/>
<dbReference type="AlphaFoldDB" id="A0A2P5B4S1"/>
<keyword evidence="2" id="KW-1185">Reference proteome</keyword>
<reference evidence="2" key="1">
    <citation type="submission" date="2016-06" db="EMBL/GenBank/DDBJ databases">
        <title>Parallel loss of symbiosis genes in relatives of nitrogen-fixing non-legume Parasponia.</title>
        <authorList>
            <person name="Van Velzen R."/>
            <person name="Holmer R."/>
            <person name="Bu F."/>
            <person name="Rutten L."/>
            <person name="Van Zeijl A."/>
            <person name="Liu W."/>
            <person name="Santuari L."/>
            <person name="Cao Q."/>
            <person name="Sharma T."/>
            <person name="Shen D."/>
            <person name="Roswanjaya Y."/>
            <person name="Wardhani T."/>
            <person name="Kalhor M.S."/>
            <person name="Jansen J."/>
            <person name="Van den Hoogen J."/>
            <person name="Gungor B."/>
            <person name="Hartog M."/>
            <person name="Hontelez J."/>
            <person name="Verver J."/>
            <person name="Yang W.-C."/>
            <person name="Schijlen E."/>
            <person name="Repin R."/>
            <person name="Schilthuizen M."/>
            <person name="Schranz E."/>
            <person name="Heidstra R."/>
            <person name="Miyata K."/>
            <person name="Fedorova E."/>
            <person name="Kohlen W."/>
            <person name="Bisseling T."/>
            <person name="Smit S."/>
            <person name="Geurts R."/>
        </authorList>
    </citation>
    <scope>NUCLEOTIDE SEQUENCE [LARGE SCALE GENOMIC DNA]</scope>
    <source>
        <strain evidence="2">cv. WU1-14</strain>
    </source>
</reference>
<name>A0A2P5B4S1_PARAD</name>
<organism evidence="1 2">
    <name type="scientific">Parasponia andersonii</name>
    <name type="common">Sponia andersonii</name>
    <dbReference type="NCBI Taxonomy" id="3476"/>
    <lineage>
        <taxon>Eukaryota</taxon>
        <taxon>Viridiplantae</taxon>
        <taxon>Streptophyta</taxon>
        <taxon>Embryophyta</taxon>
        <taxon>Tracheophyta</taxon>
        <taxon>Spermatophyta</taxon>
        <taxon>Magnoliopsida</taxon>
        <taxon>eudicotyledons</taxon>
        <taxon>Gunneridae</taxon>
        <taxon>Pentapetalae</taxon>
        <taxon>rosids</taxon>
        <taxon>fabids</taxon>
        <taxon>Rosales</taxon>
        <taxon>Cannabaceae</taxon>
        <taxon>Parasponia</taxon>
    </lineage>
</organism>
<evidence type="ECO:0000313" key="2">
    <source>
        <dbReference type="Proteomes" id="UP000237105"/>
    </source>
</evidence>